<evidence type="ECO:0000256" key="2">
    <source>
        <dbReference type="ARBA" id="ARBA00022448"/>
    </source>
</evidence>
<evidence type="ECO:0000256" key="5">
    <source>
        <dbReference type="ARBA" id="ARBA00022989"/>
    </source>
</evidence>
<feature type="compositionally biased region" description="Polar residues" evidence="8">
    <location>
        <begin position="1"/>
        <end position="11"/>
    </location>
</feature>
<evidence type="ECO:0000256" key="1">
    <source>
        <dbReference type="ARBA" id="ARBA00004651"/>
    </source>
</evidence>
<dbReference type="EMBL" id="LLZU01000011">
    <property type="protein sequence ID" value="KRV49541.1"/>
    <property type="molecule type" value="Genomic_DNA"/>
</dbReference>
<keyword evidence="11" id="KW-1185">Reference proteome</keyword>
<dbReference type="GO" id="GO:0055085">
    <property type="term" value="P:transmembrane transport"/>
    <property type="evidence" value="ECO:0007669"/>
    <property type="project" value="InterPro"/>
</dbReference>
<protein>
    <submittedName>
        <fullName evidence="10">ABC transporter permease</fullName>
    </submittedName>
</protein>
<dbReference type="SUPFAM" id="SSF161098">
    <property type="entry name" value="MetI-like"/>
    <property type="match status" value="1"/>
</dbReference>
<sequence length="311" mass="33714">MTTTRTGSPTPAATGRRSPRPDRAAWGFLAPFLAVFLFTFVAPIGYAVYQSLLTVERHGPMGLGEPTLGFAGLDNYTLALQQTSFIESFGRVFLFGLVQIPVMLFLAVTLALLLEHVSGRWAGVLRATYFLPYGVPGVIATILWGFLYVPGVSPISDLLGGAAPDFLAYDNVLWSLANIVIWEFTGYNMLIVVAQLRSIPQELYEAATIDGAGPWQTALRIKLPLIRPALVLTCVFSIIGTMQLFAEPLIIKLQAPAVTGDYTPNLSAYNDGFANANVYLAATKSVILAVVACALSFAFLSLVTRKQRSER</sequence>
<dbReference type="STRING" id="76728.AQ490_19625"/>
<dbReference type="PROSITE" id="PS50928">
    <property type="entry name" value="ABC_TM1"/>
    <property type="match status" value="1"/>
</dbReference>
<dbReference type="GO" id="GO:0005886">
    <property type="term" value="C:plasma membrane"/>
    <property type="evidence" value="ECO:0007669"/>
    <property type="project" value="UniProtKB-SubCell"/>
</dbReference>
<evidence type="ECO:0000256" key="7">
    <source>
        <dbReference type="RuleBase" id="RU363032"/>
    </source>
</evidence>
<dbReference type="PANTHER" id="PTHR43227">
    <property type="entry name" value="BLL4140 PROTEIN"/>
    <property type="match status" value="1"/>
</dbReference>
<dbReference type="Proteomes" id="UP000050867">
    <property type="component" value="Unassembled WGS sequence"/>
</dbReference>
<feature type="transmembrane region" description="Helical" evidence="7">
    <location>
        <begin position="92"/>
        <end position="117"/>
    </location>
</feature>
<dbReference type="Pfam" id="PF00528">
    <property type="entry name" value="BPD_transp_1"/>
    <property type="match status" value="1"/>
</dbReference>
<dbReference type="InterPro" id="IPR050809">
    <property type="entry name" value="UgpAE/MalFG_permease"/>
</dbReference>
<comment type="similarity">
    <text evidence="7">Belongs to the binding-protein-dependent transport system permease family.</text>
</comment>
<dbReference type="Gene3D" id="1.10.3720.10">
    <property type="entry name" value="MetI-like"/>
    <property type="match status" value="1"/>
</dbReference>
<feature type="transmembrane region" description="Helical" evidence="7">
    <location>
        <begin position="225"/>
        <end position="246"/>
    </location>
</feature>
<comment type="subcellular location">
    <subcellularLocation>
        <location evidence="1 7">Cell membrane</location>
        <topology evidence="1 7">Multi-pass membrane protein</topology>
    </subcellularLocation>
</comment>
<feature type="transmembrane region" description="Helical" evidence="7">
    <location>
        <begin position="172"/>
        <end position="194"/>
    </location>
</feature>
<dbReference type="CDD" id="cd06261">
    <property type="entry name" value="TM_PBP2"/>
    <property type="match status" value="1"/>
</dbReference>
<accession>A0A0T6LTZ2</accession>
<proteinExistence type="inferred from homology"/>
<evidence type="ECO:0000313" key="11">
    <source>
        <dbReference type="Proteomes" id="UP000050867"/>
    </source>
</evidence>
<evidence type="ECO:0000259" key="9">
    <source>
        <dbReference type="PROSITE" id="PS50928"/>
    </source>
</evidence>
<evidence type="ECO:0000313" key="10">
    <source>
        <dbReference type="EMBL" id="KRV49541.1"/>
    </source>
</evidence>
<evidence type="ECO:0000256" key="8">
    <source>
        <dbReference type="SAM" id="MobiDB-lite"/>
    </source>
</evidence>
<keyword evidence="3" id="KW-1003">Cell membrane</keyword>
<evidence type="ECO:0000256" key="4">
    <source>
        <dbReference type="ARBA" id="ARBA00022692"/>
    </source>
</evidence>
<feature type="transmembrane region" description="Helical" evidence="7">
    <location>
        <begin position="278"/>
        <end position="303"/>
    </location>
</feature>
<dbReference type="AlphaFoldDB" id="A0A0T6LTZ2"/>
<feature type="domain" description="ABC transmembrane type-1" evidence="9">
    <location>
        <begin position="89"/>
        <end position="299"/>
    </location>
</feature>
<evidence type="ECO:0000256" key="6">
    <source>
        <dbReference type="ARBA" id="ARBA00023136"/>
    </source>
</evidence>
<dbReference type="InterPro" id="IPR000515">
    <property type="entry name" value="MetI-like"/>
</dbReference>
<feature type="transmembrane region" description="Helical" evidence="7">
    <location>
        <begin position="129"/>
        <end position="152"/>
    </location>
</feature>
<gene>
    <name evidence="10" type="ORF">AQ490_19625</name>
</gene>
<reference evidence="10 11" key="1">
    <citation type="submission" date="2015-10" db="EMBL/GenBank/DDBJ databases">
        <title>Draft genome sequence of pyrrolomycin-producing Streptomyces vitaminophilus.</title>
        <authorList>
            <person name="Graham D.E."/>
            <person name="Mahan K.M."/>
            <person name="Klingeman D.M."/>
            <person name="Hettich R.L."/>
            <person name="Parry R.J."/>
        </authorList>
    </citation>
    <scope>NUCLEOTIDE SEQUENCE [LARGE SCALE GENOMIC DNA]</scope>
    <source>
        <strain evidence="10 11">ATCC 31673</strain>
    </source>
</reference>
<organism evidence="10 11">
    <name type="scientific">Wenjunlia vitaminophila</name>
    <name type="common">Streptomyces vitaminophilus</name>
    <dbReference type="NCBI Taxonomy" id="76728"/>
    <lineage>
        <taxon>Bacteria</taxon>
        <taxon>Bacillati</taxon>
        <taxon>Actinomycetota</taxon>
        <taxon>Actinomycetes</taxon>
        <taxon>Kitasatosporales</taxon>
        <taxon>Streptomycetaceae</taxon>
        <taxon>Wenjunlia</taxon>
    </lineage>
</organism>
<keyword evidence="2 7" id="KW-0813">Transport</keyword>
<dbReference type="eggNOG" id="COG1175">
    <property type="taxonomic scope" value="Bacteria"/>
</dbReference>
<comment type="caution">
    <text evidence="10">The sequence shown here is derived from an EMBL/GenBank/DDBJ whole genome shotgun (WGS) entry which is preliminary data.</text>
</comment>
<dbReference type="RefSeq" id="WP_018383082.1">
    <property type="nucleotide sequence ID" value="NZ_LLZU01000011.1"/>
</dbReference>
<feature type="region of interest" description="Disordered" evidence="8">
    <location>
        <begin position="1"/>
        <end position="20"/>
    </location>
</feature>
<keyword evidence="6 7" id="KW-0472">Membrane</keyword>
<dbReference type="PANTHER" id="PTHR43227:SF8">
    <property type="entry name" value="DIACETYLCHITOBIOSE UPTAKE SYSTEM PERMEASE PROTEIN DASB"/>
    <property type="match status" value="1"/>
</dbReference>
<keyword evidence="5 7" id="KW-1133">Transmembrane helix</keyword>
<feature type="transmembrane region" description="Helical" evidence="7">
    <location>
        <begin position="26"/>
        <end position="49"/>
    </location>
</feature>
<dbReference type="InterPro" id="IPR035906">
    <property type="entry name" value="MetI-like_sf"/>
</dbReference>
<name>A0A0T6LTZ2_WENVI</name>
<evidence type="ECO:0000256" key="3">
    <source>
        <dbReference type="ARBA" id="ARBA00022475"/>
    </source>
</evidence>
<keyword evidence="4 7" id="KW-0812">Transmembrane</keyword>